<evidence type="ECO:0000313" key="3">
    <source>
        <dbReference type="Proteomes" id="UP001158067"/>
    </source>
</evidence>
<gene>
    <name evidence="2" type="ORF">SAMN06265222_11957</name>
</gene>
<evidence type="ECO:0000313" key="2">
    <source>
        <dbReference type="EMBL" id="SMP75503.1"/>
    </source>
</evidence>
<organism evidence="2 3">
    <name type="scientific">Neorhodopirellula lusitana</name>
    <dbReference type="NCBI Taxonomy" id="445327"/>
    <lineage>
        <taxon>Bacteria</taxon>
        <taxon>Pseudomonadati</taxon>
        <taxon>Planctomycetota</taxon>
        <taxon>Planctomycetia</taxon>
        <taxon>Pirellulales</taxon>
        <taxon>Pirellulaceae</taxon>
        <taxon>Neorhodopirellula</taxon>
    </lineage>
</organism>
<comment type="caution">
    <text evidence="2">The sequence shown here is derived from an EMBL/GenBank/DDBJ whole genome shotgun (WGS) entry which is preliminary data.</text>
</comment>
<name>A0ABY1QQ44_9BACT</name>
<reference evidence="2 3" key="1">
    <citation type="submission" date="2017-05" db="EMBL/GenBank/DDBJ databases">
        <authorList>
            <person name="Varghese N."/>
            <person name="Submissions S."/>
        </authorList>
    </citation>
    <scope>NUCLEOTIDE SEQUENCE [LARGE SCALE GENOMIC DNA]</scope>
    <source>
        <strain evidence="2 3">DSM 25457</strain>
    </source>
</reference>
<accession>A0ABY1QQ44</accession>
<feature type="region of interest" description="Disordered" evidence="1">
    <location>
        <begin position="37"/>
        <end position="58"/>
    </location>
</feature>
<sequence>MNDCLKRRGFSGIENAKASVHFRWVIQDRDKRLMTYDKASGPMKHPPQHVEPQLDNLNYDPKENEYLAEAKTREAFRCHRTTRVVLPMFFST</sequence>
<protein>
    <submittedName>
        <fullName evidence="2">Uncharacterized protein</fullName>
    </submittedName>
</protein>
<proteinExistence type="predicted"/>
<dbReference type="EMBL" id="FXUG01000019">
    <property type="protein sequence ID" value="SMP75503.1"/>
    <property type="molecule type" value="Genomic_DNA"/>
</dbReference>
<keyword evidence="3" id="KW-1185">Reference proteome</keyword>
<evidence type="ECO:0000256" key="1">
    <source>
        <dbReference type="SAM" id="MobiDB-lite"/>
    </source>
</evidence>
<dbReference type="Proteomes" id="UP001158067">
    <property type="component" value="Unassembled WGS sequence"/>
</dbReference>